<feature type="domain" description="BRCT" evidence="2">
    <location>
        <begin position="385"/>
        <end position="457"/>
    </location>
</feature>
<feature type="domain" description="BRCT" evidence="2">
    <location>
        <begin position="686"/>
        <end position="747"/>
    </location>
</feature>
<reference evidence="4" key="1">
    <citation type="journal article" date="2011" name="Genome Biol.">
        <title>Comparative and functional genomics provide insights into the pathogenicity of dermatophytic fungi.</title>
        <authorList>
            <person name="Burmester A."/>
            <person name="Shelest E."/>
            <person name="Gloeckner G."/>
            <person name="Heddergott C."/>
            <person name="Schindler S."/>
            <person name="Staib P."/>
            <person name="Heidel A."/>
            <person name="Felder M."/>
            <person name="Petzold A."/>
            <person name="Szafranski K."/>
            <person name="Feuermann M."/>
            <person name="Pedruzzi I."/>
            <person name="Priebe S."/>
            <person name="Groth M."/>
            <person name="Winkler R."/>
            <person name="Li W."/>
            <person name="Kniemeyer O."/>
            <person name="Schroeckh V."/>
            <person name="Hertweck C."/>
            <person name="Hube B."/>
            <person name="White T.C."/>
            <person name="Platzer M."/>
            <person name="Guthke R."/>
            <person name="Heitman J."/>
            <person name="Woestemeyer J."/>
            <person name="Zipfel P.F."/>
            <person name="Monod M."/>
            <person name="Brakhage A.A."/>
        </authorList>
    </citation>
    <scope>NUCLEOTIDE SEQUENCE [LARGE SCALE GENOMIC DNA]</scope>
    <source>
        <strain evidence="4">ATCC MYA-4681 / CBS 112371</strain>
    </source>
</reference>
<dbReference type="GO" id="GO:0005634">
    <property type="term" value="C:nucleus"/>
    <property type="evidence" value="ECO:0007669"/>
    <property type="project" value="TreeGrafter"/>
</dbReference>
<feature type="compositionally biased region" description="Basic and acidic residues" evidence="1">
    <location>
        <begin position="624"/>
        <end position="637"/>
    </location>
</feature>
<dbReference type="GO" id="GO:1990683">
    <property type="term" value="P:DNA double-strand break attachment to nuclear envelope"/>
    <property type="evidence" value="ECO:0007669"/>
    <property type="project" value="TreeGrafter"/>
</dbReference>
<dbReference type="KEGG" id="abe:ARB_08058"/>
<feature type="region of interest" description="Disordered" evidence="1">
    <location>
        <begin position="1"/>
        <end position="27"/>
    </location>
</feature>
<feature type="domain" description="BRCT" evidence="2">
    <location>
        <begin position="147"/>
        <end position="238"/>
    </location>
</feature>
<dbReference type="Pfam" id="PF16589">
    <property type="entry name" value="BRCT_2"/>
    <property type="match status" value="1"/>
</dbReference>
<evidence type="ECO:0000259" key="2">
    <source>
        <dbReference type="PROSITE" id="PS50172"/>
    </source>
</evidence>
<evidence type="ECO:0000313" key="4">
    <source>
        <dbReference type="Proteomes" id="UP000008866"/>
    </source>
</evidence>
<name>D4AUZ1_ARTBC</name>
<feature type="domain" description="BRCT" evidence="2">
    <location>
        <begin position="49"/>
        <end position="147"/>
    </location>
</feature>
<feature type="domain" description="BRCT" evidence="2">
    <location>
        <begin position="283"/>
        <end position="360"/>
    </location>
</feature>
<dbReference type="STRING" id="663331.D4AUZ1"/>
<dbReference type="GO" id="GO:0006302">
    <property type="term" value="P:double-strand break repair"/>
    <property type="evidence" value="ECO:0007669"/>
    <property type="project" value="TreeGrafter"/>
</dbReference>
<dbReference type="InterPro" id="IPR036420">
    <property type="entry name" value="BRCT_dom_sf"/>
</dbReference>
<proteinExistence type="predicted"/>
<dbReference type="PANTHER" id="PTHR47667:SF1">
    <property type="entry name" value="REGULATOR OF TY1 TRANSPOSITION PROTEIN 107"/>
    <property type="match status" value="1"/>
</dbReference>
<dbReference type="CDD" id="cd18437">
    <property type="entry name" value="BRCT_BRC1_like_rpt3"/>
    <property type="match status" value="1"/>
</dbReference>
<dbReference type="PROSITE" id="PS50172">
    <property type="entry name" value="BRCT"/>
    <property type="match status" value="6"/>
</dbReference>
<dbReference type="InterPro" id="IPR053036">
    <property type="entry name" value="CellCycle_DNARepair_Reg"/>
</dbReference>
<feature type="compositionally biased region" description="Polar residues" evidence="1">
    <location>
        <begin position="1"/>
        <end position="23"/>
    </location>
</feature>
<sequence>LDQTRRPATTEGTSTNGRSSGDTLSAKPCETDTIFEAHTALRRLTAIMEGEGLFSQARICIVCSAQLNAEQAEEISSALRENGGEVVINEPQTPLPPVNEFSHIISPTIDFQGHDAACDALIPVVKPQWVQMSISKQKLANPRQYNPDPRLFMNDVIVTCEDIPEGDKDAIIGGVLAMGGLYTSRITNSTTHLVTLTMNERCMAAKKRGLATKIVLPHCRFDDCLKLGRRIDERPYLLPNPEILRPENERPPRIAANRDVMGASTPEPNALPDRAASPGGSRKELNIFKGKTVMISSDLGIAEHMASSIEELIREGGGQTTNEVSKCDIFICRYREGEDYKMASRAGKEVGNLSWLFHLITHNAWTSPLRRLLHYPIAREGIPGFNKFKISLSNYAGEARIYLENLIAAAGAESTKTLKQENTHLLTAHKNSEKCTAAKEWNLHIVNHLWLEESYAKWQQQSVTDPRYTHFPRRTNLSDVVGQTRIDRYTVEEHFFPPEPAPSIKKPSTLPQKGNNATLNRSSSNVKTPRSGRKAINEGPDMPGPETDSTTKVTKKLKEKPLQTPVPSRFADLGKENETPSTTGSRKSKDIAAAKLHNLAPDISLYEKELKRVGGVIYGGRRKSAGEPDSAKKRSAEPDSASGSEDAIETKRIKTSKPPIAIRLVITGFNRWVEKPNIEDSERTQLRDLGILVIPDPSRCTHLAAPSIKRTQKFLNALAHAPVIINSNFITDCLEKKELLDPNDYILKDKASEKKYNFTLEKARQRAKKNQQKLLSGHTIYCTDKVNGGIEAFQAIIEANGGQCVPYRGRPGTMISSRRLAADGPDQSEADDVYLISGTDKSSVKLWDKFRTMARNAKRVPRVVSSDWLLDIALSQEWRNGDSYEHPDENTS</sequence>
<dbReference type="AlphaFoldDB" id="D4AUZ1"/>
<evidence type="ECO:0000256" key="1">
    <source>
        <dbReference type="SAM" id="MobiDB-lite"/>
    </source>
</evidence>
<evidence type="ECO:0000313" key="3">
    <source>
        <dbReference type="EMBL" id="EFE33306.1"/>
    </source>
</evidence>
<dbReference type="Proteomes" id="UP000008866">
    <property type="component" value="Unassembled WGS sequence"/>
</dbReference>
<dbReference type="SMART" id="SM00292">
    <property type="entry name" value="BRCT"/>
    <property type="match status" value="5"/>
</dbReference>
<accession>D4AUZ1</accession>
<feature type="region of interest" description="Disordered" evidence="1">
    <location>
        <begin position="494"/>
        <end position="589"/>
    </location>
</feature>
<dbReference type="RefSeq" id="XP_003013946.1">
    <property type="nucleotide sequence ID" value="XM_003013900.1"/>
</dbReference>
<dbReference type="OMA" id="SWLYHLI"/>
<dbReference type="Pfam" id="PF16770">
    <property type="entry name" value="RTT107_BRCT_5"/>
    <property type="match status" value="1"/>
</dbReference>
<feature type="non-terminal residue" evidence="3">
    <location>
        <position position="1"/>
    </location>
</feature>
<feature type="region of interest" description="Disordered" evidence="1">
    <location>
        <begin position="619"/>
        <end position="652"/>
    </location>
</feature>
<dbReference type="EMBL" id="ABSU01000011">
    <property type="protein sequence ID" value="EFE33306.1"/>
    <property type="molecule type" value="Genomic_DNA"/>
</dbReference>
<dbReference type="CDD" id="cd18439">
    <property type="entry name" value="BRCT_BRC1_like_rpt6"/>
    <property type="match status" value="1"/>
</dbReference>
<dbReference type="CDD" id="cd00027">
    <property type="entry name" value="BRCT"/>
    <property type="match status" value="1"/>
</dbReference>
<dbReference type="eggNOG" id="KOG2043">
    <property type="taxonomic scope" value="Eukaryota"/>
</dbReference>
<dbReference type="InterPro" id="IPR001357">
    <property type="entry name" value="BRCT_dom"/>
</dbReference>
<protein>
    <recommendedName>
        <fullName evidence="2">BRCT domain-containing protein</fullName>
    </recommendedName>
</protein>
<feature type="region of interest" description="Disordered" evidence="1">
    <location>
        <begin position="259"/>
        <end position="282"/>
    </location>
</feature>
<dbReference type="SUPFAM" id="SSF52113">
    <property type="entry name" value="BRCT domain"/>
    <property type="match status" value="4"/>
</dbReference>
<dbReference type="Pfam" id="PF12738">
    <property type="entry name" value="PTCB-BRCT"/>
    <property type="match status" value="1"/>
</dbReference>
<organism evidence="3 4">
    <name type="scientific">Arthroderma benhamiae (strain ATCC MYA-4681 / CBS 112371)</name>
    <name type="common">Trichophyton mentagrophytes</name>
    <dbReference type="NCBI Taxonomy" id="663331"/>
    <lineage>
        <taxon>Eukaryota</taxon>
        <taxon>Fungi</taxon>
        <taxon>Dikarya</taxon>
        <taxon>Ascomycota</taxon>
        <taxon>Pezizomycotina</taxon>
        <taxon>Eurotiomycetes</taxon>
        <taxon>Eurotiomycetidae</taxon>
        <taxon>Onygenales</taxon>
        <taxon>Arthrodermataceae</taxon>
        <taxon>Trichophyton</taxon>
    </lineage>
</organism>
<dbReference type="PANTHER" id="PTHR47667">
    <property type="entry name" value="REGULATOR OF TY1 TRANSPOSITION PROTEIN 107"/>
    <property type="match status" value="1"/>
</dbReference>
<feature type="domain" description="BRCT" evidence="2">
    <location>
        <begin position="770"/>
        <end position="886"/>
    </location>
</feature>
<dbReference type="Gene3D" id="3.40.50.10190">
    <property type="entry name" value="BRCT domain"/>
    <property type="match status" value="6"/>
</dbReference>
<keyword evidence="4" id="KW-1185">Reference proteome</keyword>
<feature type="compositionally biased region" description="Polar residues" evidence="1">
    <location>
        <begin position="509"/>
        <end position="528"/>
    </location>
</feature>
<dbReference type="GeneID" id="9521364"/>
<dbReference type="GO" id="GO:0035361">
    <property type="term" value="C:Cul8-RING ubiquitin ligase complex"/>
    <property type="evidence" value="ECO:0007669"/>
    <property type="project" value="TreeGrafter"/>
</dbReference>
<dbReference type="FunFam" id="3.40.50.10190:FF:000048">
    <property type="entry name" value="DNA repair protein Rtt107"/>
    <property type="match status" value="1"/>
</dbReference>
<gene>
    <name evidence="3" type="ORF">ARB_08058</name>
</gene>
<dbReference type="HOGENOM" id="CLU_002149_2_0_1"/>
<dbReference type="CDD" id="cd18438">
    <property type="entry name" value="BRCT_BRC1_like_rpt4"/>
    <property type="match status" value="1"/>
</dbReference>
<dbReference type="CDD" id="cd17743">
    <property type="entry name" value="BRCT_BRC1_like_rpt5"/>
    <property type="match status" value="1"/>
</dbReference>
<comment type="caution">
    <text evidence="3">The sequence shown here is derived from an EMBL/GenBank/DDBJ whole genome shotgun (WGS) entry which is preliminary data.</text>
</comment>